<name>A0AAV4NB60_CAEEX</name>
<protein>
    <submittedName>
        <fullName evidence="1">Uncharacterized protein</fullName>
    </submittedName>
</protein>
<dbReference type="AlphaFoldDB" id="A0AAV4NB60"/>
<reference evidence="1 2" key="1">
    <citation type="submission" date="2021-06" db="EMBL/GenBank/DDBJ databases">
        <title>Caerostris extrusa draft genome.</title>
        <authorList>
            <person name="Kono N."/>
            <person name="Arakawa K."/>
        </authorList>
    </citation>
    <scope>NUCLEOTIDE SEQUENCE [LARGE SCALE GENOMIC DNA]</scope>
</reference>
<organism evidence="1 2">
    <name type="scientific">Caerostris extrusa</name>
    <name type="common">Bark spider</name>
    <name type="synonym">Caerostris bankana</name>
    <dbReference type="NCBI Taxonomy" id="172846"/>
    <lineage>
        <taxon>Eukaryota</taxon>
        <taxon>Metazoa</taxon>
        <taxon>Ecdysozoa</taxon>
        <taxon>Arthropoda</taxon>
        <taxon>Chelicerata</taxon>
        <taxon>Arachnida</taxon>
        <taxon>Araneae</taxon>
        <taxon>Araneomorphae</taxon>
        <taxon>Entelegynae</taxon>
        <taxon>Araneoidea</taxon>
        <taxon>Araneidae</taxon>
        <taxon>Caerostris</taxon>
    </lineage>
</organism>
<sequence length="120" mass="14040">MTDSHRYNHHHRVRWSSSYCQNGLSGARMKFMVIHCGQNISLFGETSEMEISLNRNQCKRTCQSGYLTLMISGLNGNPQLVKSKSPFCLFVFLFFFDKLLFRSCDRCIEHRNINGFSIYR</sequence>
<dbReference type="EMBL" id="BPLR01020622">
    <property type="protein sequence ID" value="GIX80772.1"/>
    <property type="molecule type" value="Genomic_DNA"/>
</dbReference>
<evidence type="ECO:0000313" key="1">
    <source>
        <dbReference type="EMBL" id="GIX80772.1"/>
    </source>
</evidence>
<comment type="caution">
    <text evidence="1">The sequence shown here is derived from an EMBL/GenBank/DDBJ whole genome shotgun (WGS) entry which is preliminary data.</text>
</comment>
<dbReference type="Proteomes" id="UP001054945">
    <property type="component" value="Unassembled WGS sequence"/>
</dbReference>
<accession>A0AAV4NB60</accession>
<keyword evidence="2" id="KW-1185">Reference proteome</keyword>
<proteinExistence type="predicted"/>
<evidence type="ECO:0000313" key="2">
    <source>
        <dbReference type="Proteomes" id="UP001054945"/>
    </source>
</evidence>
<gene>
    <name evidence="1" type="ORF">CEXT_748511</name>
</gene>